<feature type="compositionally biased region" description="Low complexity" evidence="1">
    <location>
        <begin position="126"/>
        <end position="153"/>
    </location>
</feature>
<dbReference type="Proteomes" id="UP000800200">
    <property type="component" value="Unassembled WGS sequence"/>
</dbReference>
<name>A0A6A6DUV9_9PEZI</name>
<evidence type="ECO:0000256" key="1">
    <source>
        <dbReference type="SAM" id="MobiDB-lite"/>
    </source>
</evidence>
<keyword evidence="2" id="KW-0732">Signal</keyword>
<feature type="chain" id="PRO_5025453397" evidence="2">
    <location>
        <begin position="26"/>
        <end position="585"/>
    </location>
</feature>
<reference evidence="3" key="1">
    <citation type="journal article" date="2020" name="Stud. Mycol.">
        <title>101 Dothideomycetes genomes: a test case for predicting lifestyles and emergence of pathogens.</title>
        <authorList>
            <person name="Haridas S."/>
            <person name="Albert R."/>
            <person name="Binder M."/>
            <person name="Bloem J."/>
            <person name="Labutti K."/>
            <person name="Salamov A."/>
            <person name="Andreopoulos B."/>
            <person name="Baker S."/>
            <person name="Barry K."/>
            <person name="Bills G."/>
            <person name="Bluhm B."/>
            <person name="Cannon C."/>
            <person name="Castanera R."/>
            <person name="Culley D."/>
            <person name="Daum C."/>
            <person name="Ezra D."/>
            <person name="Gonzalez J."/>
            <person name="Henrissat B."/>
            <person name="Kuo A."/>
            <person name="Liang C."/>
            <person name="Lipzen A."/>
            <person name="Lutzoni F."/>
            <person name="Magnuson J."/>
            <person name="Mondo S."/>
            <person name="Nolan M."/>
            <person name="Ohm R."/>
            <person name="Pangilinan J."/>
            <person name="Park H.-J."/>
            <person name="Ramirez L."/>
            <person name="Alfaro M."/>
            <person name="Sun H."/>
            <person name="Tritt A."/>
            <person name="Yoshinaga Y."/>
            <person name="Zwiers L.-H."/>
            <person name="Turgeon B."/>
            <person name="Goodwin S."/>
            <person name="Spatafora J."/>
            <person name="Crous P."/>
            <person name="Grigoriev I."/>
        </authorList>
    </citation>
    <scope>NUCLEOTIDE SEQUENCE</scope>
    <source>
        <strain evidence="3">CBS 207.26</strain>
    </source>
</reference>
<keyword evidence="4" id="KW-1185">Reference proteome</keyword>
<organism evidence="3 4">
    <name type="scientific">Zopfia rhizophila CBS 207.26</name>
    <dbReference type="NCBI Taxonomy" id="1314779"/>
    <lineage>
        <taxon>Eukaryota</taxon>
        <taxon>Fungi</taxon>
        <taxon>Dikarya</taxon>
        <taxon>Ascomycota</taxon>
        <taxon>Pezizomycotina</taxon>
        <taxon>Dothideomycetes</taxon>
        <taxon>Dothideomycetes incertae sedis</taxon>
        <taxon>Zopfiaceae</taxon>
        <taxon>Zopfia</taxon>
    </lineage>
</organism>
<gene>
    <name evidence="3" type="ORF">K469DRAFT_689920</name>
</gene>
<dbReference type="EMBL" id="ML994642">
    <property type="protein sequence ID" value="KAF2183451.1"/>
    <property type="molecule type" value="Genomic_DNA"/>
</dbReference>
<evidence type="ECO:0000313" key="4">
    <source>
        <dbReference type="Proteomes" id="UP000800200"/>
    </source>
</evidence>
<feature type="region of interest" description="Disordered" evidence="1">
    <location>
        <begin position="63"/>
        <end position="83"/>
    </location>
</feature>
<evidence type="ECO:0000313" key="3">
    <source>
        <dbReference type="EMBL" id="KAF2183451.1"/>
    </source>
</evidence>
<accession>A0A6A6DUV9</accession>
<dbReference type="AlphaFoldDB" id="A0A6A6DUV9"/>
<feature type="region of interest" description="Disordered" evidence="1">
    <location>
        <begin position="121"/>
        <end position="153"/>
    </location>
</feature>
<proteinExistence type="predicted"/>
<evidence type="ECO:0000256" key="2">
    <source>
        <dbReference type="SAM" id="SignalP"/>
    </source>
</evidence>
<dbReference type="OrthoDB" id="3762642at2759"/>
<feature type="signal peptide" evidence="2">
    <location>
        <begin position="1"/>
        <end position="25"/>
    </location>
</feature>
<protein>
    <submittedName>
        <fullName evidence="3">Uncharacterized protein</fullName>
    </submittedName>
</protein>
<sequence>MGTVKFPVLVALSSLNLLGLYGAVASGADHSLLMDSYTRYTTKNMLPAAWKVFARIASCTTGHRIPPKSQAPPKTKVPPSKYKSSTLEQSFAAPSFQRSFSPSFRASSTSAKACSSTVISSTTMGSSSTKVLSSTSSSAAPSSPASLSFSSSASTMGPLLVSASRRLEQLIQRDWNQESAVLMVLSGRGLHALFRPLFIKSSNRTGSACGIILKSDLVKESGVMPVRFHHIPYTCNNGLISLTFEIRDPWRVGMADTPIYDWKLPNSCNGYDWGGALQGKSQGEAFKLSIFLNGSPSRSPSHPLKQGTKISFWEYWRTQWGLLGIQVFSINGSNALSPFRYIASTCPPSQRYSEEFVLLESKINASCNLCGFSLDVAVIVMIISTYLVAVELEPKIYNEEGMKKRWITSGEWLFSDYETSSTPTSICKKIKSRGYFKSQKERMGKVLDKLNNKRPNYARNITKCKIKTYIPGQPQGLRAKWNTYMDEKFGSAKTKGKDFMDTWIGMLKSRRCTKGKKMEAKEAKDDKVVVGNQKAGLRDSIRIIEKFEAEWKEAPDWTKSWPWIFWIVGTKKLKLSWKWSHYGFF</sequence>